<feature type="transmembrane region" description="Helical" evidence="1">
    <location>
        <begin position="26"/>
        <end position="47"/>
    </location>
</feature>
<feature type="transmembrane region" description="Helical" evidence="1">
    <location>
        <begin position="96"/>
        <end position="122"/>
    </location>
</feature>
<evidence type="ECO:0000256" key="1">
    <source>
        <dbReference type="SAM" id="Phobius"/>
    </source>
</evidence>
<feature type="transmembrane region" description="Helical" evidence="1">
    <location>
        <begin position="260"/>
        <end position="287"/>
    </location>
</feature>
<dbReference type="OrthoDB" id="3550824at2759"/>
<sequence length="293" mass="32867">METPRLNLDLSPTSLDPLGINKVSGFYGPGAWSGWFITMLCSFYNVARFKPRSSRLQDTIIFVLATNWAAIDFLRQMDLARQESDISRAEEYKGRIAAALLMTYIGLLFASPQIAVCLAVAYNCKDKRLSPRDIVLLMGSYIPSIALTSLYGFMARNVRSSNFEATHWENTLPAFAHDGIEAEFHARCLQAVALLGLIWTISMSLTLGSLLLHLGRAFLTKSQSRVSPPIIDLVYTNTGIAILLALIIYAFLSVDYDWGFFWICFAPLGFMAYIDLNFYVPLLLFLAHSMYHS</sequence>
<feature type="transmembrane region" description="Helical" evidence="1">
    <location>
        <begin position="134"/>
        <end position="154"/>
    </location>
</feature>
<keyword evidence="1" id="KW-0812">Transmembrane</keyword>
<organism evidence="2 3">
    <name type="scientific">Lophiotrema nucula</name>
    <dbReference type="NCBI Taxonomy" id="690887"/>
    <lineage>
        <taxon>Eukaryota</taxon>
        <taxon>Fungi</taxon>
        <taxon>Dikarya</taxon>
        <taxon>Ascomycota</taxon>
        <taxon>Pezizomycotina</taxon>
        <taxon>Dothideomycetes</taxon>
        <taxon>Pleosporomycetidae</taxon>
        <taxon>Pleosporales</taxon>
        <taxon>Lophiotremataceae</taxon>
        <taxon>Lophiotrema</taxon>
    </lineage>
</organism>
<protein>
    <submittedName>
        <fullName evidence="2">Uncharacterized protein</fullName>
    </submittedName>
</protein>
<reference evidence="2" key="1">
    <citation type="journal article" date="2020" name="Stud. Mycol.">
        <title>101 Dothideomycetes genomes: a test case for predicting lifestyles and emergence of pathogens.</title>
        <authorList>
            <person name="Haridas S."/>
            <person name="Albert R."/>
            <person name="Binder M."/>
            <person name="Bloem J."/>
            <person name="Labutti K."/>
            <person name="Salamov A."/>
            <person name="Andreopoulos B."/>
            <person name="Baker S."/>
            <person name="Barry K."/>
            <person name="Bills G."/>
            <person name="Bluhm B."/>
            <person name="Cannon C."/>
            <person name="Castanera R."/>
            <person name="Culley D."/>
            <person name="Daum C."/>
            <person name="Ezra D."/>
            <person name="Gonzalez J."/>
            <person name="Henrissat B."/>
            <person name="Kuo A."/>
            <person name="Liang C."/>
            <person name="Lipzen A."/>
            <person name="Lutzoni F."/>
            <person name="Magnuson J."/>
            <person name="Mondo S."/>
            <person name="Nolan M."/>
            <person name="Ohm R."/>
            <person name="Pangilinan J."/>
            <person name="Park H.-J."/>
            <person name="Ramirez L."/>
            <person name="Alfaro M."/>
            <person name="Sun H."/>
            <person name="Tritt A."/>
            <person name="Yoshinaga Y."/>
            <person name="Zwiers L.-H."/>
            <person name="Turgeon B."/>
            <person name="Goodwin S."/>
            <person name="Spatafora J."/>
            <person name="Crous P."/>
            <person name="Grigoriev I."/>
        </authorList>
    </citation>
    <scope>NUCLEOTIDE SEQUENCE</scope>
    <source>
        <strain evidence="2">CBS 627.86</strain>
    </source>
</reference>
<evidence type="ECO:0000313" key="3">
    <source>
        <dbReference type="Proteomes" id="UP000799770"/>
    </source>
</evidence>
<feature type="transmembrane region" description="Helical" evidence="1">
    <location>
        <begin position="233"/>
        <end position="254"/>
    </location>
</feature>
<gene>
    <name evidence="2" type="ORF">BDV96DRAFT_561441</name>
</gene>
<name>A0A6A5ZVB5_9PLEO</name>
<evidence type="ECO:0000313" key="2">
    <source>
        <dbReference type="EMBL" id="KAF2122823.1"/>
    </source>
</evidence>
<dbReference type="EMBL" id="ML977310">
    <property type="protein sequence ID" value="KAF2122823.1"/>
    <property type="molecule type" value="Genomic_DNA"/>
</dbReference>
<dbReference type="AlphaFoldDB" id="A0A6A5ZVB5"/>
<accession>A0A6A5ZVB5</accession>
<proteinExistence type="predicted"/>
<keyword evidence="3" id="KW-1185">Reference proteome</keyword>
<dbReference type="Proteomes" id="UP000799770">
    <property type="component" value="Unassembled WGS sequence"/>
</dbReference>
<feature type="transmembrane region" description="Helical" evidence="1">
    <location>
        <begin position="191"/>
        <end position="212"/>
    </location>
</feature>
<keyword evidence="1" id="KW-0472">Membrane</keyword>
<keyword evidence="1" id="KW-1133">Transmembrane helix</keyword>